<feature type="transmembrane region" description="Helical" evidence="7">
    <location>
        <begin position="128"/>
        <end position="154"/>
    </location>
</feature>
<dbReference type="InterPro" id="IPR010619">
    <property type="entry name" value="ThrE-like_N"/>
</dbReference>
<dbReference type="PANTHER" id="PTHR34390:SF2">
    <property type="entry name" value="SUCCINATE TRANSPORTER SUBUNIT YJJP-RELATED"/>
    <property type="match status" value="1"/>
</dbReference>
<dbReference type="Proteomes" id="UP000317863">
    <property type="component" value="Unassembled WGS sequence"/>
</dbReference>
<feature type="transmembrane region" description="Helical" evidence="7">
    <location>
        <begin position="174"/>
        <end position="195"/>
    </location>
</feature>
<name>A0A544QUK6_9FIRM</name>
<dbReference type="RefSeq" id="WP_142536184.1">
    <property type="nucleotide sequence ID" value="NZ_SGJB01000011.1"/>
</dbReference>
<keyword evidence="4 7" id="KW-1133">Transmembrane helix</keyword>
<evidence type="ECO:0000256" key="6">
    <source>
        <dbReference type="ARBA" id="ARBA00034125"/>
    </source>
</evidence>
<dbReference type="InterPro" id="IPR050539">
    <property type="entry name" value="ThrE_Dicarb/AminoAcid_Exp"/>
</dbReference>
<dbReference type="Pfam" id="PF06738">
    <property type="entry name" value="ThrE"/>
    <property type="match status" value="1"/>
</dbReference>
<evidence type="ECO:0000256" key="7">
    <source>
        <dbReference type="SAM" id="Phobius"/>
    </source>
</evidence>
<dbReference type="GO" id="GO:0022857">
    <property type="term" value="F:transmembrane transporter activity"/>
    <property type="evidence" value="ECO:0007669"/>
    <property type="project" value="InterPro"/>
</dbReference>
<proteinExistence type="inferred from homology"/>
<evidence type="ECO:0000256" key="2">
    <source>
        <dbReference type="ARBA" id="ARBA00022475"/>
    </source>
</evidence>
<dbReference type="OrthoDB" id="9813917at2"/>
<keyword evidence="5 7" id="KW-0472">Membrane</keyword>
<sequence>MLNESDIKNETEIDRILNFAAEAGRVMLRCGGEIYRVEETIERICISFGIDDVEVFATPTALLASVYRNGKIYSVVKRINNRSTDLDMMKKINGLSRSLSYKKRSIEECEKILDDISSKDEYSKLKRIASGGIIAGAFSILFGGGAIDLIISFIAGMFTKILVDFLEEKSLNEFFVNIIGAAFIAGVSIFSYELGFVNTMDYITAGVIMLLVPGFALTNAIRDILDGQLVAGTAKLSEVLFIGTSIAVGMYIVLNWYLKGGIF</sequence>
<feature type="transmembrane region" description="Helical" evidence="7">
    <location>
        <begin position="241"/>
        <end position="258"/>
    </location>
</feature>
<evidence type="ECO:0000313" key="10">
    <source>
        <dbReference type="Proteomes" id="UP000317863"/>
    </source>
</evidence>
<accession>A0A544QUK6</accession>
<evidence type="ECO:0000256" key="5">
    <source>
        <dbReference type="ARBA" id="ARBA00023136"/>
    </source>
</evidence>
<reference evidence="9 10" key="1">
    <citation type="submission" date="2019-02" db="EMBL/GenBank/DDBJ databases">
        <title>Peptostreptococcaceae bacterium ZHW00191 nov., a new bacterium isolated from the human gut.</title>
        <authorList>
            <person name="Zhou H.-W."/>
            <person name="Chen X.-J."/>
        </authorList>
    </citation>
    <scope>NUCLEOTIDE SEQUENCE [LARGE SCALE GENOMIC DNA]</scope>
    <source>
        <strain evidence="9 10">ZHW00191</strain>
    </source>
</reference>
<dbReference type="EMBL" id="SGJB01000011">
    <property type="protein sequence ID" value="TQQ84365.1"/>
    <property type="molecule type" value="Genomic_DNA"/>
</dbReference>
<feature type="domain" description="Threonine/serine exporter-like N-terminal" evidence="8">
    <location>
        <begin position="19"/>
        <end position="255"/>
    </location>
</feature>
<dbReference type="AlphaFoldDB" id="A0A544QUK6"/>
<organism evidence="9 10">
    <name type="scientific">Peptacetobacter hominis</name>
    <dbReference type="NCBI Taxonomy" id="2743610"/>
    <lineage>
        <taxon>Bacteria</taxon>
        <taxon>Bacillati</taxon>
        <taxon>Bacillota</taxon>
        <taxon>Clostridia</taxon>
        <taxon>Peptostreptococcales</taxon>
        <taxon>Peptostreptococcaceae</taxon>
        <taxon>Peptacetobacter</taxon>
    </lineage>
</organism>
<dbReference type="GO" id="GO:0015744">
    <property type="term" value="P:succinate transport"/>
    <property type="evidence" value="ECO:0007669"/>
    <property type="project" value="TreeGrafter"/>
</dbReference>
<comment type="subcellular location">
    <subcellularLocation>
        <location evidence="1">Cell membrane</location>
        <topology evidence="1">Multi-pass membrane protein</topology>
    </subcellularLocation>
</comment>
<dbReference type="GO" id="GO:0005886">
    <property type="term" value="C:plasma membrane"/>
    <property type="evidence" value="ECO:0007669"/>
    <property type="project" value="UniProtKB-SubCell"/>
</dbReference>
<gene>
    <name evidence="9" type="ORF">EXD82_06905</name>
</gene>
<feature type="transmembrane region" description="Helical" evidence="7">
    <location>
        <begin position="202"/>
        <end position="221"/>
    </location>
</feature>
<evidence type="ECO:0000256" key="1">
    <source>
        <dbReference type="ARBA" id="ARBA00004651"/>
    </source>
</evidence>
<evidence type="ECO:0000259" key="8">
    <source>
        <dbReference type="Pfam" id="PF06738"/>
    </source>
</evidence>
<dbReference type="PANTHER" id="PTHR34390">
    <property type="entry name" value="UPF0442 PROTEIN YJJB-RELATED"/>
    <property type="match status" value="1"/>
</dbReference>
<evidence type="ECO:0000313" key="9">
    <source>
        <dbReference type="EMBL" id="TQQ84365.1"/>
    </source>
</evidence>
<comment type="similarity">
    <text evidence="6">Belongs to the ThrE exporter (TC 2.A.79) family.</text>
</comment>
<keyword evidence="2" id="KW-1003">Cell membrane</keyword>
<keyword evidence="10" id="KW-1185">Reference proteome</keyword>
<comment type="caution">
    <text evidence="9">The sequence shown here is derived from an EMBL/GenBank/DDBJ whole genome shotgun (WGS) entry which is preliminary data.</text>
</comment>
<protein>
    <submittedName>
        <fullName evidence="9">Threonine/serine exporter</fullName>
    </submittedName>
</protein>
<evidence type="ECO:0000256" key="3">
    <source>
        <dbReference type="ARBA" id="ARBA00022692"/>
    </source>
</evidence>
<keyword evidence="3 7" id="KW-0812">Transmembrane</keyword>
<evidence type="ECO:0000256" key="4">
    <source>
        <dbReference type="ARBA" id="ARBA00022989"/>
    </source>
</evidence>